<dbReference type="EMBL" id="CP163442">
    <property type="protein sequence ID" value="XDQ49985.1"/>
    <property type="molecule type" value="Genomic_DNA"/>
</dbReference>
<evidence type="ECO:0000256" key="9">
    <source>
        <dbReference type="ARBA" id="ARBA00023316"/>
    </source>
</evidence>
<dbReference type="GO" id="GO:0071555">
    <property type="term" value="P:cell wall organization"/>
    <property type="evidence" value="ECO:0007669"/>
    <property type="project" value="UniProtKB-KW"/>
</dbReference>
<dbReference type="GO" id="GO:0008360">
    <property type="term" value="P:regulation of cell shape"/>
    <property type="evidence" value="ECO:0007669"/>
    <property type="project" value="UniProtKB-KW"/>
</dbReference>
<feature type="region of interest" description="Disordered" evidence="17">
    <location>
        <begin position="422"/>
        <end position="442"/>
    </location>
</feature>
<dbReference type="Pfam" id="PF00275">
    <property type="entry name" value="EPSP_synthase"/>
    <property type="match status" value="1"/>
</dbReference>
<evidence type="ECO:0000256" key="2">
    <source>
        <dbReference type="ARBA" id="ARBA00004752"/>
    </source>
</evidence>
<comment type="function">
    <text evidence="10">Cell wall formation. Adds enolpyruvyl to UDP-N-acetylglucosamine.</text>
</comment>
<evidence type="ECO:0000256" key="5">
    <source>
        <dbReference type="ARBA" id="ARBA00022679"/>
    </source>
</evidence>
<evidence type="ECO:0000256" key="16">
    <source>
        <dbReference type="ARBA" id="ARBA00047527"/>
    </source>
</evidence>
<evidence type="ECO:0000256" key="1">
    <source>
        <dbReference type="ARBA" id="ARBA00004496"/>
    </source>
</evidence>
<proteinExistence type="inferred from homology"/>
<evidence type="ECO:0000256" key="8">
    <source>
        <dbReference type="ARBA" id="ARBA00023306"/>
    </source>
</evidence>
<dbReference type="SUPFAM" id="SSF55205">
    <property type="entry name" value="EPT/RTPC-like"/>
    <property type="match status" value="1"/>
</dbReference>
<evidence type="ECO:0000259" key="18">
    <source>
        <dbReference type="Pfam" id="PF00275"/>
    </source>
</evidence>
<evidence type="ECO:0000256" key="11">
    <source>
        <dbReference type="ARBA" id="ARBA00038367"/>
    </source>
</evidence>
<keyword evidence="6" id="KW-0133">Cell shape</keyword>
<dbReference type="InterPro" id="IPR036968">
    <property type="entry name" value="Enolpyruvate_Tfrase_sf"/>
</dbReference>
<comment type="catalytic activity">
    <reaction evidence="16">
        <text>phosphoenolpyruvate + UDP-N-acetyl-alpha-D-glucosamine = UDP-N-acetyl-3-O-(1-carboxyvinyl)-alpha-D-glucosamine + phosphate</text>
        <dbReference type="Rhea" id="RHEA:18681"/>
        <dbReference type="ChEBI" id="CHEBI:43474"/>
        <dbReference type="ChEBI" id="CHEBI:57705"/>
        <dbReference type="ChEBI" id="CHEBI:58702"/>
        <dbReference type="ChEBI" id="CHEBI:68483"/>
        <dbReference type="EC" id="2.5.1.7"/>
    </reaction>
</comment>
<evidence type="ECO:0000256" key="4">
    <source>
        <dbReference type="ARBA" id="ARBA00022618"/>
    </source>
</evidence>
<evidence type="ECO:0000256" key="3">
    <source>
        <dbReference type="ARBA" id="ARBA00022490"/>
    </source>
</evidence>
<evidence type="ECO:0000256" key="15">
    <source>
        <dbReference type="ARBA" id="ARBA00042842"/>
    </source>
</evidence>
<feature type="domain" description="Enolpyruvate transferase" evidence="18">
    <location>
        <begin position="3"/>
        <end position="403"/>
    </location>
</feature>
<comment type="pathway">
    <text evidence="2">Cell wall biogenesis; peptidoglycan biosynthesis.</text>
</comment>
<evidence type="ECO:0000256" key="12">
    <source>
        <dbReference type="ARBA" id="ARBA00039108"/>
    </source>
</evidence>
<organism evidence="19">
    <name type="scientific">Streptomyces sp. R39</name>
    <dbReference type="NCBI Taxonomy" id="3238631"/>
    <lineage>
        <taxon>Bacteria</taxon>
        <taxon>Bacillati</taxon>
        <taxon>Actinomycetota</taxon>
        <taxon>Actinomycetes</taxon>
        <taxon>Kitasatosporales</taxon>
        <taxon>Streptomycetaceae</taxon>
        <taxon>Streptomyces</taxon>
    </lineage>
</organism>
<dbReference type="PANTHER" id="PTHR43783:SF1">
    <property type="entry name" value="UDP-N-ACETYLGLUCOSAMINE 1-CARBOXYVINYLTRANSFERASE"/>
    <property type="match status" value="1"/>
</dbReference>
<keyword evidence="5" id="KW-0808">Transferase</keyword>
<dbReference type="Gene3D" id="3.65.10.10">
    <property type="entry name" value="Enolpyruvate transferase domain"/>
    <property type="match status" value="2"/>
</dbReference>
<geneLocation type="plasmid" evidence="19">
    <name>unnamed1</name>
</geneLocation>
<keyword evidence="9" id="KW-0961">Cell wall biogenesis/degradation</keyword>
<keyword evidence="7" id="KW-0573">Peptidoglycan synthesis</keyword>
<evidence type="ECO:0000256" key="17">
    <source>
        <dbReference type="SAM" id="MobiDB-lite"/>
    </source>
</evidence>
<keyword evidence="8" id="KW-0131">Cell cycle</keyword>
<dbReference type="GO" id="GO:0009252">
    <property type="term" value="P:peptidoglycan biosynthetic process"/>
    <property type="evidence" value="ECO:0007669"/>
    <property type="project" value="UniProtKB-KW"/>
</dbReference>
<sequence>MSGGRPLHGTYQVQGSKNATLHLLAAALLADAPVVVRRAPDIVDLVIYERLLRHAGWQAQMDPKHSVFSLEATSRLRFEVHPVLGSLIRTAPVLAAALLARTGRVTWPRRAGGCAFCPRPTDRHEAVMRASGAVLETSGSCITATFPSSGLRPFRVDVATPFGASRGATVTALLLAARARGSSLIVNASDEPEVQAVASFLARRGVLVARDEEGLHVCGSDWIAGGTFEVPGDRDEAATVICAAAATGGDVRLEGIGLGELTDGLAGTFSEAGIALSSCGVRSVEAKLVEPLRGIDAVTGEGLLPSNAAPPLAALLTQAHSDSSISEGVYPYRNSHVTHLSRFGARLTSVGPVIRVRGGRQLHPAHVSAGDIRAAAAVVIAALVAPGTSVLHVGHALWRGYQNLTSGLHGLGASLTVEQTSRVTDPAHSRGNQQSCSRASDS</sequence>
<dbReference type="GO" id="GO:0005737">
    <property type="term" value="C:cytoplasm"/>
    <property type="evidence" value="ECO:0007669"/>
    <property type="project" value="UniProtKB-SubCell"/>
</dbReference>
<keyword evidence="4" id="KW-0132">Cell division</keyword>
<dbReference type="GO" id="GO:0008760">
    <property type="term" value="F:UDP-N-acetylglucosamine 1-carboxyvinyltransferase activity"/>
    <property type="evidence" value="ECO:0007669"/>
    <property type="project" value="UniProtKB-EC"/>
</dbReference>
<protein>
    <recommendedName>
        <fullName evidence="13">UDP-N-acetylglucosamine 1-carboxyvinyltransferase</fullName>
        <ecNumber evidence="12">2.5.1.7</ecNumber>
    </recommendedName>
    <alternativeName>
        <fullName evidence="14">Enoylpyruvate transferase</fullName>
    </alternativeName>
    <alternativeName>
        <fullName evidence="15">UDP-N-acetylglucosamine enolpyruvyl transferase</fullName>
    </alternativeName>
</protein>
<dbReference type="EC" id="2.5.1.7" evidence="12"/>
<evidence type="ECO:0000256" key="13">
    <source>
        <dbReference type="ARBA" id="ARBA00039754"/>
    </source>
</evidence>
<evidence type="ECO:0000256" key="7">
    <source>
        <dbReference type="ARBA" id="ARBA00022984"/>
    </source>
</evidence>
<gene>
    <name evidence="19" type="ORF">AB5J52_48575</name>
</gene>
<dbReference type="PANTHER" id="PTHR43783">
    <property type="entry name" value="UDP-N-ACETYLGLUCOSAMINE 1-CARBOXYVINYLTRANSFERASE"/>
    <property type="match status" value="1"/>
</dbReference>
<comment type="similarity">
    <text evidence="11">Belongs to the EPSP synthase family. MurA subfamily.</text>
</comment>
<dbReference type="InterPro" id="IPR050068">
    <property type="entry name" value="MurA_subfamily"/>
</dbReference>
<dbReference type="AlphaFoldDB" id="A0AB39R8D0"/>
<accession>A0AB39R8D0</accession>
<keyword evidence="3" id="KW-0963">Cytoplasm</keyword>
<comment type="subcellular location">
    <subcellularLocation>
        <location evidence="1">Cytoplasm</location>
    </subcellularLocation>
</comment>
<name>A0AB39R8D0_9ACTN</name>
<evidence type="ECO:0000256" key="14">
    <source>
        <dbReference type="ARBA" id="ARBA00042443"/>
    </source>
</evidence>
<keyword evidence="19" id="KW-0614">Plasmid</keyword>
<dbReference type="InterPro" id="IPR001986">
    <property type="entry name" value="Enolpyruvate_Tfrase_dom"/>
</dbReference>
<evidence type="ECO:0000256" key="10">
    <source>
        <dbReference type="ARBA" id="ARBA00037534"/>
    </source>
</evidence>
<feature type="compositionally biased region" description="Polar residues" evidence="17">
    <location>
        <begin position="430"/>
        <end position="442"/>
    </location>
</feature>
<dbReference type="GO" id="GO:0051301">
    <property type="term" value="P:cell division"/>
    <property type="evidence" value="ECO:0007669"/>
    <property type="project" value="UniProtKB-KW"/>
</dbReference>
<evidence type="ECO:0000313" key="19">
    <source>
        <dbReference type="EMBL" id="XDQ49985.1"/>
    </source>
</evidence>
<evidence type="ECO:0000256" key="6">
    <source>
        <dbReference type="ARBA" id="ARBA00022960"/>
    </source>
</evidence>
<reference evidence="19" key="1">
    <citation type="submission" date="2024-07" db="EMBL/GenBank/DDBJ databases">
        <authorList>
            <person name="Yu S.T."/>
        </authorList>
    </citation>
    <scope>NUCLEOTIDE SEQUENCE</scope>
    <source>
        <strain evidence="19">R39</strain>
        <plasmid evidence="19">unnamed1</plasmid>
    </source>
</reference>
<dbReference type="RefSeq" id="WP_369228508.1">
    <property type="nucleotide sequence ID" value="NZ_CP163442.1"/>
</dbReference>
<dbReference type="InterPro" id="IPR013792">
    <property type="entry name" value="RNA3'P_cycl/enolpyr_Trfase_a/b"/>
</dbReference>